<sequence>MQLEDERKRVEHKTDLYATVMSIEFLENLFVKSLIDYETYVKQCTEEFDRYERIFPTCGYTSITQFYEDYDIPRGMSLNRLTKGKPMIKEHRVIANGRLIIEIVINILGLNDTIYLENYDVQECLRLLNAINIGLSAFESKNLQFENVKKELREWEAKMKAWDFEKAGDLLKDQSPQLVNTLNSALNLFKEINNT</sequence>
<evidence type="ECO:0000256" key="2">
    <source>
        <dbReference type="ARBA" id="ARBA00022448"/>
    </source>
</evidence>
<dbReference type="OrthoDB" id="2671at2759"/>
<reference evidence="6 7" key="1">
    <citation type="submission" date="2012-10" db="EMBL/GenBank/DDBJ databases">
        <authorList>
            <person name="Zafar N."/>
            <person name="Inman J."/>
            <person name="Hall N."/>
            <person name="Lorenzi H."/>
            <person name="Caler E."/>
        </authorList>
    </citation>
    <scope>NUCLEOTIDE SEQUENCE [LARGE SCALE GENOMIC DNA]</scope>
    <source>
        <strain evidence="6 7">IP1</strain>
    </source>
</reference>
<evidence type="ECO:0000256" key="4">
    <source>
        <dbReference type="ARBA" id="ARBA00022927"/>
    </source>
</evidence>
<gene>
    <name evidence="6" type="ORF">EIN_497540</name>
</gene>
<dbReference type="GeneID" id="14893573"/>
<dbReference type="InterPro" id="IPR037202">
    <property type="entry name" value="ESCRT_assembly_dom"/>
</dbReference>
<evidence type="ECO:0000313" key="6">
    <source>
        <dbReference type="EMBL" id="ELP94594.1"/>
    </source>
</evidence>
<dbReference type="KEGG" id="eiv:EIN_497540"/>
<dbReference type="GO" id="GO:0044877">
    <property type="term" value="F:protein-containing complex binding"/>
    <property type="evidence" value="ECO:0007669"/>
    <property type="project" value="TreeGrafter"/>
</dbReference>
<comment type="subcellular location">
    <subcellularLocation>
        <location evidence="1">Endosome</location>
    </subcellularLocation>
</comment>
<dbReference type="PANTHER" id="PTHR12937:SF0">
    <property type="entry name" value="VACUOLAR PROTEIN SORTING-ASSOCIATED PROTEIN 28 HOMOLOG"/>
    <property type="match status" value="1"/>
</dbReference>
<protein>
    <submittedName>
        <fullName evidence="6">Uncharacterized protein</fullName>
    </submittedName>
</protein>
<dbReference type="InterPro" id="IPR038358">
    <property type="entry name" value="VPS28_N_sf"/>
</dbReference>
<dbReference type="PANTHER" id="PTHR12937">
    <property type="entry name" value="VACUOLAR PROTEIN SORTING 28, ISOFORM 2 VPS28"/>
    <property type="match status" value="1"/>
</dbReference>
<dbReference type="Pfam" id="PF03997">
    <property type="entry name" value="VPS28"/>
    <property type="match status" value="1"/>
</dbReference>
<dbReference type="AlphaFoldDB" id="A0A0A1UDS7"/>
<keyword evidence="7" id="KW-1185">Reference proteome</keyword>
<name>A0A0A1UDS7_ENTIV</name>
<dbReference type="Gene3D" id="1.20.1440.200">
    <property type="match status" value="1"/>
</dbReference>
<dbReference type="GO" id="GO:0000813">
    <property type="term" value="C:ESCRT I complex"/>
    <property type="evidence" value="ECO:0007669"/>
    <property type="project" value="InterPro"/>
</dbReference>
<evidence type="ECO:0000256" key="5">
    <source>
        <dbReference type="SAM" id="Coils"/>
    </source>
</evidence>
<dbReference type="RefSeq" id="XP_004261365.1">
    <property type="nucleotide sequence ID" value="XM_004261317.1"/>
</dbReference>
<feature type="coiled-coil region" evidence="5">
    <location>
        <begin position="138"/>
        <end position="165"/>
    </location>
</feature>
<organism evidence="6 7">
    <name type="scientific">Entamoeba invadens IP1</name>
    <dbReference type="NCBI Taxonomy" id="370355"/>
    <lineage>
        <taxon>Eukaryota</taxon>
        <taxon>Amoebozoa</taxon>
        <taxon>Evosea</taxon>
        <taxon>Archamoebae</taxon>
        <taxon>Mastigamoebida</taxon>
        <taxon>Entamoebidae</taxon>
        <taxon>Entamoeba</taxon>
    </lineage>
</organism>
<dbReference type="VEuPathDB" id="AmoebaDB:EIN_497540"/>
<proteinExistence type="predicted"/>
<dbReference type="OMA" id="MKIYDLQ"/>
<dbReference type="GO" id="GO:0043328">
    <property type="term" value="P:protein transport to vacuole involved in ubiquitin-dependent protein catabolic process via the multivesicular body sorting pathway"/>
    <property type="evidence" value="ECO:0007669"/>
    <property type="project" value="TreeGrafter"/>
</dbReference>
<dbReference type="Gene3D" id="1.20.120.1130">
    <property type="match status" value="1"/>
</dbReference>
<evidence type="ECO:0000256" key="1">
    <source>
        <dbReference type="ARBA" id="ARBA00004177"/>
    </source>
</evidence>
<keyword evidence="4" id="KW-0653">Protein transport</keyword>
<dbReference type="SUPFAM" id="SSF140111">
    <property type="entry name" value="Endosomal sorting complex assembly domain"/>
    <property type="match status" value="1"/>
</dbReference>
<keyword evidence="2" id="KW-0813">Transport</keyword>
<keyword evidence="3" id="KW-0967">Endosome</keyword>
<dbReference type="Proteomes" id="UP000014680">
    <property type="component" value="Unassembled WGS sequence"/>
</dbReference>
<dbReference type="InterPro" id="IPR037206">
    <property type="entry name" value="VPS28_C_sf"/>
</dbReference>
<evidence type="ECO:0000256" key="3">
    <source>
        <dbReference type="ARBA" id="ARBA00022753"/>
    </source>
</evidence>
<dbReference type="EMBL" id="KB206184">
    <property type="protein sequence ID" value="ELP94594.1"/>
    <property type="molecule type" value="Genomic_DNA"/>
</dbReference>
<accession>A0A0A1UDS7</accession>
<dbReference type="InterPro" id="IPR007143">
    <property type="entry name" value="Vps28"/>
</dbReference>
<keyword evidence="5" id="KW-0175">Coiled coil</keyword>
<evidence type="ECO:0000313" key="7">
    <source>
        <dbReference type="Proteomes" id="UP000014680"/>
    </source>
</evidence>